<dbReference type="GO" id="GO:0005737">
    <property type="term" value="C:cytoplasm"/>
    <property type="evidence" value="ECO:0007669"/>
    <property type="project" value="TreeGrafter"/>
</dbReference>
<dbReference type="GO" id="GO:0047545">
    <property type="term" value="F:(S)-2-hydroxyglutarate dehydrogenase activity"/>
    <property type="evidence" value="ECO:0007669"/>
    <property type="project" value="TreeGrafter"/>
</dbReference>
<feature type="domain" description="FAD dependent oxidoreductase" evidence="6">
    <location>
        <begin position="7"/>
        <end position="328"/>
    </location>
</feature>
<keyword evidence="4" id="KW-0560">Oxidoreductase</keyword>
<dbReference type="Pfam" id="PF01266">
    <property type="entry name" value="DAO"/>
    <property type="match status" value="1"/>
</dbReference>
<evidence type="ECO:0000313" key="8">
    <source>
        <dbReference type="Proteomes" id="UP000595618"/>
    </source>
</evidence>
<evidence type="ECO:0000256" key="1">
    <source>
        <dbReference type="ARBA" id="ARBA00001974"/>
    </source>
</evidence>
<proteinExistence type="inferred from homology"/>
<evidence type="ECO:0000256" key="4">
    <source>
        <dbReference type="ARBA" id="ARBA00023002"/>
    </source>
</evidence>
<protein>
    <submittedName>
        <fullName evidence="7">FAD-dependent oxidoreductase</fullName>
    </submittedName>
</protein>
<dbReference type="Gene3D" id="3.30.9.10">
    <property type="entry name" value="D-Amino Acid Oxidase, subunit A, domain 2"/>
    <property type="match status" value="1"/>
</dbReference>
<comment type="cofactor">
    <cofactor evidence="1">
        <name>FAD</name>
        <dbReference type="ChEBI" id="CHEBI:57692"/>
    </cofactor>
</comment>
<evidence type="ECO:0000256" key="5">
    <source>
        <dbReference type="ARBA" id="ARBA00037941"/>
    </source>
</evidence>
<dbReference type="PANTHER" id="PTHR43104:SF2">
    <property type="entry name" value="L-2-HYDROXYGLUTARATE DEHYDROGENASE, MITOCHONDRIAL"/>
    <property type="match status" value="1"/>
</dbReference>
<gene>
    <name evidence="7" type="ORF">HYW89_04365</name>
</gene>
<dbReference type="InterPro" id="IPR036188">
    <property type="entry name" value="FAD/NAD-bd_sf"/>
</dbReference>
<reference evidence="7 8" key="1">
    <citation type="submission" date="2020-07" db="EMBL/GenBank/DDBJ databases">
        <title>Huge and variable diversity of episymbiotic CPR bacteria and DPANN archaea in groundwater ecosystems.</title>
        <authorList>
            <person name="He C.Y."/>
            <person name="Keren R."/>
            <person name="Whittaker M."/>
            <person name="Farag I.F."/>
            <person name="Doudna J."/>
            <person name="Cate J.H.D."/>
            <person name="Banfield J.F."/>
        </authorList>
    </citation>
    <scope>NUCLEOTIDE SEQUENCE [LARGE SCALE GENOMIC DNA]</scope>
    <source>
        <strain evidence="7">NC_groundwater_541_Ag_S-0.1um_46_50</strain>
    </source>
</reference>
<dbReference type="SUPFAM" id="SSF51905">
    <property type="entry name" value="FAD/NAD(P)-binding domain"/>
    <property type="match status" value="1"/>
</dbReference>
<dbReference type="AlphaFoldDB" id="A0A7T5RJ99"/>
<dbReference type="Gene3D" id="3.50.50.60">
    <property type="entry name" value="FAD/NAD(P)-binding domain"/>
    <property type="match status" value="1"/>
</dbReference>
<evidence type="ECO:0000256" key="2">
    <source>
        <dbReference type="ARBA" id="ARBA00022630"/>
    </source>
</evidence>
<keyword evidence="2" id="KW-0285">Flavoprotein</keyword>
<comment type="similarity">
    <text evidence="5">Belongs to the L2HGDH family.</text>
</comment>
<dbReference type="PANTHER" id="PTHR43104">
    <property type="entry name" value="L-2-HYDROXYGLUTARATE DEHYDROGENASE, MITOCHONDRIAL"/>
    <property type="match status" value="1"/>
</dbReference>
<dbReference type="InterPro" id="IPR006076">
    <property type="entry name" value="FAD-dep_OxRdtase"/>
</dbReference>
<keyword evidence="3" id="KW-0274">FAD</keyword>
<name>A0A7T5RJ99_9BACT</name>
<evidence type="ECO:0000313" key="7">
    <source>
        <dbReference type="EMBL" id="QQG45203.1"/>
    </source>
</evidence>
<accession>A0A7T5RJ99</accession>
<dbReference type="Proteomes" id="UP000595618">
    <property type="component" value="Chromosome"/>
</dbReference>
<sequence length="444" mass="49295">MYEKVYDVAIIGGGVTGTAQAYIFSYFVEGVSRILLVEKNNNVALVNSHTVSNAQTLHGGDTETNFGLEKALKMRDAERMLSAFLEKFSHGQGAFRRLYKMAFGVGEKEVRILSERFAMIRSYYPTLQFLGREELVRIEPKLLEGRDPSIPVAALYRPNGYAVDYRKLAECFVAEAKKTGKVEILLGTKTNEIIRRGNLFEIRTSKGNYLAKAVMVAAGPYSLLFAHALGYAGDYTILPVAGNFYHTKAVCFPGKVYGVQDPVLQFTAAHIDSSVDNPGKMRLGPTADVVPLLEKHHWMTFIDFLRTGIIGLRGARAIAKIFCNWKVVKFAARNIVYKLPVVGKWYFLKKAAQKLVPTLRYRDIQFAKGEGGIRPQLVNVEEGRLEMGTGKILGDSIIFDITPSPGASDCLRNAVVNAKHVVQLSGGAYVFDEESFQKEFGLHT</sequence>
<evidence type="ECO:0000259" key="6">
    <source>
        <dbReference type="Pfam" id="PF01266"/>
    </source>
</evidence>
<organism evidence="7 8">
    <name type="scientific">Candidatus Sungiibacteriota bacterium</name>
    <dbReference type="NCBI Taxonomy" id="2750080"/>
    <lineage>
        <taxon>Bacteria</taxon>
        <taxon>Candidatus Sungiibacteriota</taxon>
    </lineage>
</organism>
<dbReference type="EMBL" id="CP066690">
    <property type="protein sequence ID" value="QQG45203.1"/>
    <property type="molecule type" value="Genomic_DNA"/>
</dbReference>
<evidence type="ECO:0000256" key="3">
    <source>
        <dbReference type="ARBA" id="ARBA00022827"/>
    </source>
</evidence>